<dbReference type="AlphaFoldDB" id="A0A0N5AWC7"/>
<keyword evidence="2" id="KW-0812">Transmembrane</keyword>
<evidence type="ECO:0000313" key="3">
    <source>
        <dbReference type="Proteomes" id="UP000046393"/>
    </source>
</evidence>
<dbReference type="Proteomes" id="UP000046393">
    <property type="component" value="Unplaced"/>
</dbReference>
<keyword evidence="2" id="KW-1133">Transmembrane helix</keyword>
<accession>A0A0N5AWC7</accession>
<keyword evidence="3" id="KW-1185">Reference proteome</keyword>
<dbReference type="WBParaSite" id="SMUV_0000922301-mRNA-1">
    <property type="protein sequence ID" value="SMUV_0000922301-mRNA-1"/>
    <property type="gene ID" value="SMUV_0000922301"/>
</dbReference>
<protein>
    <submittedName>
        <fullName evidence="4">Protein UL135</fullName>
    </submittedName>
</protein>
<sequence>MGTLLYISPIFAIIIIGYSSYKIILQCRKFFAPETTNNRRRGRGRRRRRLLRRNIVPPSPEVPPPSYDPESCDNEPSNVFVVTKRLSLPKYEEALVLPDFKPPPYTVAFVCEDLLPPSYERARSHTSYVIDRQQLNDDDNVTRRTQSLTNM</sequence>
<feature type="region of interest" description="Disordered" evidence="1">
    <location>
        <begin position="36"/>
        <end position="74"/>
    </location>
</feature>
<keyword evidence="2" id="KW-0472">Membrane</keyword>
<feature type="compositionally biased region" description="Pro residues" evidence="1">
    <location>
        <begin position="57"/>
        <end position="67"/>
    </location>
</feature>
<feature type="compositionally biased region" description="Basic residues" evidence="1">
    <location>
        <begin position="38"/>
        <end position="52"/>
    </location>
</feature>
<reference evidence="4" key="1">
    <citation type="submission" date="2017-02" db="UniProtKB">
        <authorList>
            <consortium name="WormBaseParasite"/>
        </authorList>
    </citation>
    <scope>IDENTIFICATION</scope>
</reference>
<organism evidence="3 4">
    <name type="scientific">Syphacia muris</name>
    <dbReference type="NCBI Taxonomy" id="451379"/>
    <lineage>
        <taxon>Eukaryota</taxon>
        <taxon>Metazoa</taxon>
        <taxon>Ecdysozoa</taxon>
        <taxon>Nematoda</taxon>
        <taxon>Chromadorea</taxon>
        <taxon>Rhabditida</taxon>
        <taxon>Spirurina</taxon>
        <taxon>Oxyuridomorpha</taxon>
        <taxon>Oxyuroidea</taxon>
        <taxon>Oxyuridae</taxon>
        <taxon>Syphacia</taxon>
    </lineage>
</organism>
<feature type="transmembrane region" description="Helical" evidence="2">
    <location>
        <begin position="6"/>
        <end position="25"/>
    </location>
</feature>
<evidence type="ECO:0000256" key="1">
    <source>
        <dbReference type="SAM" id="MobiDB-lite"/>
    </source>
</evidence>
<evidence type="ECO:0000313" key="4">
    <source>
        <dbReference type="WBParaSite" id="SMUV_0000922301-mRNA-1"/>
    </source>
</evidence>
<evidence type="ECO:0000256" key="2">
    <source>
        <dbReference type="SAM" id="Phobius"/>
    </source>
</evidence>
<proteinExistence type="predicted"/>
<name>A0A0N5AWC7_9BILA</name>